<protein>
    <recommendedName>
        <fullName evidence="1">VWFD domain-containing protein</fullName>
    </recommendedName>
</protein>
<gene>
    <name evidence="2" type="ORF">BRAFLDRAFT_111134</name>
</gene>
<name>C4A087_BRAFL</name>
<dbReference type="AlphaFoldDB" id="C4A087"/>
<dbReference type="EMBL" id="GG666792">
    <property type="protein sequence ID" value="EEN41788.1"/>
    <property type="molecule type" value="Genomic_DNA"/>
</dbReference>
<sequence>MPNSVFNMEAYPSNHNGATGARNLLTVPLRCRLPRPAHVARRLPLLLNMDGATRTVFHRSRIFSVTWRKERGVLPQFSERASASTSGTMAIAAVCGCAILQVFRPGAPIMPAPCKAQASGLGDPHITTLDGASFSFNGHGEFLLLRNTSDSPHSFELQARTKRPIINGVEVRGTVYSGIAFKQPSETVEVHLRSSSPGFYVVINGVELQKEEVLAGKTFGDGRVFAQN</sequence>
<accession>C4A087</accession>
<evidence type="ECO:0000313" key="2">
    <source>
        <dbReference type="EMBL" id="EEN41788.1"/>
    </source>
</evidence>
<feature type="non-terminal residue" evidence="2">
    <location>
        <position position="228"/>
    </location>
</feature>
<dbReference type="PROSITE" id="PS51233">
    <property type="entry name" value="VWFD"/>
    <property type="match status" value="1"/>
</dbReference>
<evidence type="ECO:0000259" key="1">
    <source>
        <dbReference type="PROSITE" id="PS51233"/>
    </source>
</evidence>
<dbReference type="InterPro" id="IPR051495">
    <property type="entry name" value="Epithelial_Barrier/Signaling"/>
</dbReference>
<dbReference type="eggNOG" id="KOG4291">
    <property type="taxonomic scope" value="Eukaryota"/>
</dbReference>
<dbReference type="PANTHER" id="PTHR13802:SF52">
    <property type="entry name" value="MUCIN-4"/>
    <property type="match status" value="1"/>
</dbReference>
<dbReference type="InParanoid" id="C4A087"/>
<reference evidence="2" key="1">
    <citation type="journal article" date="2008" name="Nature">
        <title>The amphioxus genome and the evolution of the chordate karyotype.</title>
        <authorList>
            <consortium name="US DOE Joint Genome Institute (JGI-PGF)"/>
            <person name="Putnam N.H."/>
            <person name="Butts T."/>
            <person name="Ferrier D.E.K."/>
            <person name="Furlong R.F."/>
            <person name="Hellsten U."/>
            <person name="Kawashima T."/>
            <person name="Robinson-Rechavi M."/>
            <person name="Shoguchi E."/>
            <person name="Terry A."/>
            <person name="Yu J.-K."/>
            <person name="Benito-Gutierrez E.L."/>
            <person name="Dubchak I."/>
            <person name="Garcia-Fernandez J."/>
            <person name="Gibson-Brown J.J."/>
            <person name="Grigoriev I.V."/>
            <person name="Horton A.C."/>
            <person name="de Jong P.J."/>
            <person name="Jurka J."/>
            <person name="Kapitonov V.V."/>
            <person name="Kohara Y."/>
            <person name="Kuroki Y."/>
            <person name="Lindquist E."/>
            <person name="Lucas S."/>
            <person name="Osoegawa K."/>
            <person name="Pennacchio L.A."/>
            <person name="Salamov A.A."/>
            <person name="Satou Y."/>
            <person name="Sauka-Spengler T."/>
            <person name="Schmutz J."/>
            <person name="Shin-I T."/>
            <person name="Toyoda A."/>
            <person name="Bronner-Fraser M."/>
            <person name="Fujiyama A."/>
            <person name="Holland L.Z."/>
            <person name="Holland P.W.H."/>
            <person name="Satoh N."/>
            <person name="Rokhsar D.S."/>
        </authorList>
    </citation>
    <scope>NUCLEOTIDE SEQUENCE [LARGE SCALE GENOMIC DNA]</scope>
    <source>
        <strain evidence="2">S238N-H82</strain>
        <tissue evidence="2">Testes</tissue>
    </source>
</reference>
<dbReference type="PANTHER" id="PTHR13802">
    <property type="entry name" value="MUCIN 4-RELATED"/>
    <property type="match status" value="1"/>
</dbReference>
<dbReference type="InterPro" id="IPR001846">
    <property type="entry name" value="VWF_type-D"/>
</dbReference>
<organism>
    <name type="scientific">Branchiostoma floridae</name>
    <name type="common">Florida lancelet</name>
    <name type="synonym">Amphioxus</name>
    <dbReference type="NCBI Taxonomy" id="7739"/>
    <lineage>
        <taxon>Eukaryota</taxon>
        <taxon>Metazoa</taxon>
        <taxon>Chordata</taxon>
        <taxon>Cephalochordata</taxon>
        <taxon>Leptocardii</taxon>
        <taxon>Amphioxiformes</taxon>
        <taxon>Branchiostomatidae</taxon>
        <taxon>Branchiostoma</taxon>
    </lineage>
</organism>
<proteinExistence type="predicted"/>
<feature type="domain" description="VWFD" evidence="1">
    <location>
        <begin position="116"/>
        <end position="228"/>
    </location>
</feature>
<dbReference type="Pfam" id="PF00094">
    <property type="entry name" value="VWD"/>
    <property type="match status" value="1"/>
</dbReference>